<feature type="region of interest" description="Disordered" evidence="1">
    <location>
        <begin position="20"/>
        <end position="40"/>
    </location>
</feature>
<evidence type="ECO:0000259" key="2">
    <source>
        <dbReference type="PROSITE" id="PS50053"/>
    </source>
</evidence>
<comment type="caution">
    <text evidence="3">The sequence shown here is derived from an EMBL/GenBank/DDBJ whole genome shotgun (WGS) entry which is preliminary data.</text>
</comment>
<evidence type="ECO:0000256" key="1">
    <source>
        <dbReference type="SAM" id="MobiDB-lite"/>
    </source>
</evidence>
<accession>A0AAV0USU5</accession>
<dbReference type="PANTHER" id="PTHR47813">
    <property type="entry name" value="UBIQUITIN-LIKE SUPERFAMILY PROTEIN"/>
    <property type="match status" value="1"/>
</dbReference>
<dbReference type="PANTHER" id="PTHR47813:SF2">
    <property type="entry name" value="UBIQUITIN-LIKE SUPERFAMILY PROTEIN"/>
    <property type="match status" value="1"/>
</dbReference>
<proteinExistence type="predicted"/>
<dbReference type="Proteomes" id="UP001159659">
    <property type="component" value="Unassembled WGS sequence"/>
</dbReference>
<dbReference type="PROSITE" id="PS50053">
    <property type="entry name" value="UBIQUITIN_2"/>
    <property type="match status" value="1"/>
</dbReference>
<gene>
    <name evidence="3" type="ORF">PFR002_LOCUS8853</name>
</gene>
<name>A0AAV0USU5_9STRA</name>
<protein>
    <recommendedName>
        <fullName evidence="2">Ubiquitin-like domain-containing protein</fullName>
    </recommendedName>
</protein>
<dbReference type="Pfam" id="PF11976">
    <property type="entry name" value="Rad60-SLD"/>
    <property type="match status" value="3"/>
</dbReference>
<feature type="compositionally biased region" description="Acidic residues" evidence="1">
    <location>
        <begin position="31"/>
        <end position="40"/>
    </location>
</feature>
<dbReference type="InterPro" id="IPR000626">
    <property type="entry name" value="Ubiquitin-like_dom"/>
</dbReference>
<dbReference type="SUPFAM" id="SSF54236">
    <property type="entry name" value="Ubiquitin-like"/>
    <property type="match status" value="3"/>
</dbReference>
<feature type="domain" description="Ubiquitin-like" evidence="2">
    <location>
        <begin position="333"/>
        <end position="405"/>
    </location>
</feature>
<evidence type="ECO:0000313" key="4">
    <source>
        <dbReference type="Proteomes" id="UP001159659"/>
    </source>
</evidence>
<sequence>MSSEEEDEVKLYSALEHNKKRQMMVSLSSSSDEDGNDNDFDEFLILETPTKRRRQSVLLDKAVKKKKSQILPDKSDEDDDFYTPSEREAERLRKLQLEREIRLKLKQDNVLNQTRAILSKVLSTKRQTTANNLECISLDSDTADESDDGAIIEPTPSQPVVVDKGAKIVLHIRSNGGAVDEIAIHKKETFDQLYTSYCELHGLPRTAIKMSLDGEALSLEATPDGEDLDSGDLIEAKVDFSKQIESKKKTYLRLRLVVFGKRSEIFKIDSTATVEKLHTSYCKRHAIANPDDVVMSVQDQELRLNERIDFYGLMDHDEISVKCGNSVAPAQTIELQLRFGEDDRETHQVIPSSKVEGLLVKIAKEKKSEASKISLMLDGKKMAASQTFMSYGLGDGELIEVKIAS</sequence>
<dbReference type="EMBL" id="CANTFK010000989">
    <property type="protein sequence ID" value="CAI5739053.1"/>
    <property type="molecule type" value="Genomic_DNA"/>
</dbReference>
<reference evidence="3" key="1">
    <citation type="submission" date="2022-12" db="EMBL/GenBank/DDBJ databases">
        <authorList>
            <person name="Webb A."/>
        </authorList>
    </citation>
    <scope>NUCLEOTIDE SEQUENCE</scope>
    <source>
        <strain evidence="3">Pf2</strain>
    </source>
</reference>
<dbReference type="InterPro" id="IPR029071">
    <property type="entry name" value="Ubiquitin-like_domsf"/>
</dbReference>
<evidence type="ECO:0000313" key="3">
    <source>
        <dbReference type="EMBL" id="CAI5739053.1"/>
    </source>
</evidence>
<dbReference type="CDD" id="cd01763">
    <property type="entry name" value="Ubl_SUMO_like"/>
    <property type="match status" value="1"/>
</dbReference>
<dbReference type="Gene3D" id="3.10.20.90">
    <property type="entry name" value="Phosphatidylinositol 3-kinase Catalytic Subunit, Chain A, domain 1"/>
    <property type="match status" value="3"/>
</dbReference>
<dbReference type="AlphaFoldDB" id="A0AAV0USU5"/>
<dbReference type="InterPro" id="IPR022617">
    <property type="entry name" value="Rad60/SUMO-like_dom"/>
</dbReference>
<organism evidence="3 4">
    <name type="scientific">Peronospora farinosa</name>
    <dbReference type="NCBI Taxonomy" id="134698"/>
    <lineage>
        <taxon>Eukaryota</taxon>
        <taxon>Sar</taxon>
        <taxon>Stramenopiles</taxon>
        <taxon>Oomycota</taxon>
        <taxon>Peronosporomycetes</taxon>
        <taxon>Peronosporales</taxon>
        <taxon>Peronosporaceae</taxon>
        <taxon>Peronospora</taxon>
    </lineage>
</organism>